<dbReference type="InParanoid" id="C7PYE8"/>
<dbReference type="STRING" id="479433.Caci_6592"/>
<evidence type="ECO:0000313" key="4">
    <source>
        <dbReference type="Proteomes" id="UP000000851"/>
    </source>
</evidence>
<dbReference type="eggNOG" id="ENOG5033981">
    <property type="taxonomic scope" value="Bacteria"/>
</dbReference>
<dbReference type="AlphaFoldDB" id="C7PYE8"/>
<accession>C7PYE8</accession>
<evidence type="ECO:0000256" key="2">
    <source>
        <dbReference type="SAM" id="Phobius"/>
    </source>
</evidence>
<feature type="transmembrane region" description="Helical" evidence="2">
    <location>
        <begin position="31"/>
        <end position="64"/>
    </location>
</feature>
<evidence type="ECO:0008006" key="5">
    <source>
        <dbReference type="Google" id="ProtNLM"/>
    </source>
</evidence>
<evidence type="ECO:0000256" key="1">
    <source>
        <dbReference type="SAM" id="MobiDB-lite"/>
    </source>
</evidence>
<proteinExistence type="predicted"/>
<feature type="transmembrane region" description="Helical" evidence="2">
    <location>
        <begin position="95"/>
        <end position="115"/>
    </location>
</feature>
<feature type="transmembrane region" description="Helical" evidence="2">
    <location>
        <begin position="122"/>
        <end position="142"/>
    </location>
</feature>
<feature type="compositionally biased region" description="Acidic residues" evidence="1">
    <location>
        <begin position="1"/>
        <end position="10"/>
    </location>
</feature>
<feature type="region of interest" description="Disordered" evidence="1">
    <location>
        <begin position="1"/>
        <end position="21"/>
    </location>
</feature>
<dbReference type="EMBL" id="CP001700">
    <property type="protein sequence ID" value="ACU75438.1"/>
    <property type="molecule type" value="Genomic_DNA"/>
</dbReference>
<keyword evidence="4" id="KW-1185">Reference proteome</keyword>
<gene>
    <name evidence="3" type="ordered locus">Caci_6592</name>
</gene>
<reference evidence="3 4" key="1">
    <citation type="journal article" date="2009" name="Stand. Genomic Sci.">
        <title>Complete genome sequence of Catenulispora acidiphila type strain (ID 139908).</title>
        <authorList>
            <person name="Copeland A."/>
            <person name="Lapidus A."/>
            <person name="Glavina Del Rio T."/>
            <person name="Nolan M."/>
            <person name="Lucas S."/>
            <person name="Chen F."/>
            <person name="Tice H."/>
            <person name="Cheng J.F."/>
            <person name="Bruce D."/>
            <person name="Goodwin L."/>
            <person name="Pitluck S."/>
            <person name="Mikhailova N."/>
            <person name="Pati A."/>
            <person name="Ivanova N."/>
            <person name="Mavromatis K."/>
            <person name="Chen A."/>
            <person name="Palaniappan K."/>
            <person name="Chain P."/>
            <person name="Land M."/>
            <person name="Hauser L."/>
            <person name="Chang Y.J."/>
            <person name="Jeffries C.D."/>
            <person name="Chertkov O."/>
            <person name="Brettin T."/>
            <person name="Detter J.C."/>
            <person name="Han C."/>
            <person name="Ali Z."/>
            <person name="Tindall B.J."/>
            <person name="Goker M."/>
            <person name="Bristow J."/>
            <person name="Eisen J.A."/>
            <person name="Markowitz V."/>
            <person name="Hugenholtz P."/>
            <person name="Kyrpides N.C."/>
            <person name="Klenk H.P."/>
        </authorList>
    </citation>
    <scope>NUCLEOTIDE SEQUENCE [LARGE SCALE GENOMIC DNA]</scope>
    <source>
        <strain evidence="4">DSM 44928 / JCM 14897 / NBRC 102108 / NRRL B-24433 / ID139908</strain>
    </source>
</reference>
<keyword evidence="2" id="KW-0812">Transmembrane</keyword>
<dbReference type="KEGG" id="cai:Caci_6592"/>
<sequence length="178" mass="18324">MEQIDTDETNGEGGLSGAAPHNVGRRRASGIYGAIVTAAILAATSGLSTAALVVAVVVTLVVYWLAEEYAELLGEQIEDGHLPSMQHVRHALADTWPMVTASFIPLASAVVARLAGATELTAANLGLVAVVLLLGVHSWSAARAAHLTGWRLAGASATAVGLGLIMIGLKNLVLLHLH</sequence>
<protein>
    <recommendedName>
        <fullName evidence="5">Integral membrane protein</fullName>
    </recommendedName>
</protein>
<keyword evidence="2" id="KW-0472">Membrane</keyword>
<name>C7PYE8_CATAD</name>
<evidence type="ECO:0000313" key="3">
    <source>
        <dbReference type="EMBL" id="ACU75438.1"/>
    </source>
</evidence>
<organism evidence="3 4">
    <name type="scientific">Catenulispora acidiphila (strain DSM 44928 / JCM 14897 / NBRC 102108 / NRRL B-24433 / ID139908)</name>
    <dbReference type="NCBI Taxonomy" id="479433"/>
    <lineage>
        <taxon>Bacteria</taxon>
        <taxon>Bacillati</taxon>
        <taxon>Actinomycetota</taxon>
        <taxon>Actinomycetes</taxon>
        <taxon>Catenulisporales</taxon>
        <taxon>Catenulisporaceae</taxon>
        <taxon>Catenulispora</taxon>
    </lineage>
</organism>
<keyword evidence="2" id="KW-1133">Transmembrane helix</keyword>
<feature type="transmembrane region" description="Helical" evidence="2">
    <location>
        <begin position="148"/>
        <end position="169"/>
    </location>
</feature>
<dbReference type="Proteomes" id="UP000000851">
    <property type="component" value="Chromosome"/>
</dbReference>
<dbReference type="HOGENOM" id="CLU_125420_1_0_11"/>